<dbReference type="EMBL" id="WJJP01000618">
    <property type="protein sequence ID" value="MBD3326689.1"/>
    <property type="molecule type" value="Genomic_DNA"/>
</dbReference>
<reference evidence="1" key="1">
    <citation type="submission" date="2019-11" db="EMBL/GenBank/DDBJ databases">
        <title>Microbial mats filling the niche in hypersaline microbial mats.</title>
        <authorList>
            <person name="Wong H.L."/>
            <person name="Macleod F.I."/>
            <person name="White R.A. III"/>
            <person name="Burns B.P."/>
        </authorList>
    </citation>
    <scope>NUCLEOTIDE SEQUENCE</scope>
    <source>
        <strain evidence="1">Rbin_158</strain>
    </source>
</reference>
<feature type="non-terminal residue" evidence="1">
    <location>
        <position position="160"/>
    </location>
</feature>
<sequence length="160" mass="17637">MQRISGIFILAIVLVGFGAVAVQAETLTYTFEEQRLADTPSKFGFKGLYTLFSPDTYQKGKFGIGIYWDMTRFVIPGDPRYPELQEFTLGGAYGITDRLEVAVAAPFRSLTIPAASSENRAPTDSALDEVSESGFSNVSVGLRYNLLRGERFELTPYVLA</sequence>
<name>A0A9D5JYR2_9BACT</name>
<dbReference type="AlphaFoldDB" id="A0A9D5JYR2"/>
<proteinExistence type="predicted"/>
<comment type="caution">
    <text evidence="1">The sequence shown here is derived from an EMBL/GenBank/DDBJ whole genome shotgun (WGS) entry which is preliminary data.</text>
</comment>
<dbReference type="Proteomes" id="UP000649604">
    <property type="component" value="Unassembled WGS sequence"/>
</dbReference>
<gene>
    <name evidence="1" type="ORF">GF339_19045</name>
</gene>
<evidence type="ECO:0000313" key="1">
    <source>
        <dbReference type="EMBL" id="MBD3326689.1"/>
    </source>
</evidence>
<evidence type="ECO:0000313" key="2">
    <source>
        <dbReference type="Proteomes" id="UP000649604"/>
    </source>
</evidence>
<organism evidence="1 2">
    <name type="scientific">candidate division KSB3 bacterium</name>
    <dbReference type="NCBI Taxonomy" id="2044937"/>
    <lineage>
        <taxon>Bacteria</taxon>
        <taxon>candidate division KSB3</taxon>
    </lineage>
</organism>
<protein>
    <recommendedName>
        <fullName evidence="3">Outer membrane protein beta-barrel domain-containing protein</fullName>
    </recommendedName>
</protein>
<accession>A0A9D5JYR2</accession>
<evidence type="ECO:0008006" key="3">
    <source>
        <dbReference type="Google" id="ProtNLM"/>
    </source>
</evidence>